<organism evidence="2 3">
    <name type="scientific">Collibacillus ludicampi</name>
    <dbReference type="NCBI Taxonomy" id="2771369"/>
    <lineage>
        <taxon>Bacteria</taxon>
        <taxon>Bacillati</taxon>
        <taxon>Bacillota</taxon>
        <taxon>Bacilli</taxon>
        <taxon>Bacillales</taxon>
        <taxon>Alicyclobacillaceae</taxon>
        <taxon>Collibacillus</taxon>
    </lineage>
</organism>
<evidence type="ECO:0000259" key="1">
    <source>
        <dbReference type="Pfam" id="PF01575"/>
    </source>
</evidence>
<dbReference type="Pfam" id="PF01575">
    <property type="entry name" value="MaoC_dehydratas"/>
    <property type="match status" value="1"/>
</dbReference>
<dbReference type="InterPro" id="IPR029069">
    <property type="entry name" value="HotDog_dom_sf"/>
</dbReference>
<dbReference type="PANTHER" id="PTHR43664:SF1">
    <property type="entry name" value="BETA-METHYLMALYL-COA DEHYDRATASE"/>
    <property type="match status" value="1"/>
</dbReference>
<accession>A0AAV4LBA8</accession>
<dbReference type="InterPro" id="IPR052342">
    <property type="entry name" value="MCH/BMMD"/>
</dbReference>
<gene>
    <name evidence="2" type="ORF">DNHGIG_06340</name>
</gene>
<keyword evidence="3" id="KW-1185">Reference proteome</keyword>
<comment type="caution">
    <text evidence="2">The sequence shown here is derived from an EMBL/GenBank/DDBJ whole genome shotgun (WGS) entry which is preliminary data.</text>
</comment>
<dbReference type="Gene3D" id="3.10.129.10">
    <property type="entry name" value="Hotdog Thioesterase"/>
    <property type="match status" value="1"/>
</dbReference>
<proteinExistence type="predicted"/>
<sequence>MFNRTFDLYEVGETWVSRGRTITETDIVNFAGVSGDFFSLHTDKEYAKGTPFGQRIAHGLLVLSISTGLMEFVPGIIQAFYGIDHLRFTAPTFIGDTIHVELEVLEKQERKSGGLLTVRSEVKKQTEETVIRGILKLLVKAG</sequence>
<dbReference type="PANTHER" id="PTHR43664">
    <property type="entry name" value="MONOAMINE OXIDASE-RELATED"/>
    <property type="match status" value="1"/>
</dbReference>
<dbReference type="InterPro" id="IPR002539">
    <property type="entry name" value="MaoC-like_dom"/>
</dbReference>
<reference evidence="2" key="1">
    <citation type="journal article" date="2023" name="Int. J. Syst. Evol. Microbiol.">
        <title>Collibacillus ludicampi gen. nov., sp. nov., a new soil bacterium of the family Alicyclobacillaceae.</title>
        <authorList>
            <person name="Jojima T."/>
            <person name="Ioku Y."/>
            <person name="Fukuta Y."/>
            <person name="Shirasaka N."/>
            <person name="Matsumura Y."/>
            <person name="Mori M."/>
        </authorList>
    </citation>
    <scope>NUCLEOTIDE SEQUENCE</scope>
    <source>
        <strain evidence="2">TP075</strain>
    </source>
</reference>
<dbReference type="Proteomes" id="UP001057291">
    <property type="component" value="Unassembled WGS sequence"/>
</dbReference>
<dbReference type="EMBL" id="BOQE01000001">
    <property type="protein sequence ID" value="GIM45085.1"/>
    <property type="molecule type" value="Genomic_DNA"/>
</dbReference>
<name>A0AAV4LBA8_9BACL</name>
<dbReference type="AlphaFoldDB" id="A0AAV4LBA8"/>
<evidence type="ECO:0000313" key="3">
    <source>
        <dbReference type="Proteomes" id="UP001057291"/>
    </source>
</evidence>
<feature type="domain" description="MaoC-like" evidence="1">
    <location>
        <begin position="17"/>
        <end position="123"/>
    </location>
</feature>
<evidence type="ECO:0000313" key="2">
    <source>
        <dbReference type="EMBL" id="GIM45085.1"/>
    </source>
</evidence>
<dbReference type="SUPFAM" id="SSF54637">
    <property type="entry name" value="Thioesterase/thiol ester dehydrase-isomerase"/>
    <property type="match status" value="1"/>
</dbReference>
<protein>
    <submittedName>
        <fullName evidence="2">MaoC family dehydratase</fullName>
    </submittedName>
</protein>